<dbReference type="AlphaFoldDB" id="A0A8K0AAV1"/>
<keyword evidence="2" id="KW-1185">Reference proteome</keyword>
<organism evidence="1 2">
    <name type="scientific">Branchiostoma lanceolatum</name>
    <name type="common">Common lancelet</name>
    <name type="synonym">Amphioxus lanceolatum</name>
    <dbReference type="NCBI Taxonomy" id="7740"/>
    <lineage>
        <taxon>Eukaryota</taxon>
        <taxon>Metazoa</taxon>
        <taxon>Chordata</taxon>
        <taxon>Cephalochordata</taxon>
        <taxon>Leptocardii</taxon>
        <taxon>Amphioxiformes</taxon>
        <taxon>Branchiostomatidae</taxon>
        <taxon>Branchiostoma</taxon>
    </lineage>
</organism>
<evidence type="ECO:0000313" key="2">
    <source>
        <dbReference type="Proteomes" id="UP000838412"/>
    </source>
</evidence>
<accession>A0A8K0AAV1</accession>
<dbReference type="EMBL" id="OV696692">
    <property type="protein sequence ID" value="CAH1269446.1"/>
    <property type="molecule type" value="Genomic_DNA"/>
</dbReference>
<dbReference type="Proteomes" id="UP000838412">
    <property type="component" value="Chromosome 7"/>
</dbReference>
<proteinExistence type="predicted"/>
<dbReference type="OrthoDB" id="10638609at2759"/>
<gene>
    <name evidence="1" type="primary">Hypp4180</name>
    <name evidence="1" type="ORF">BLAG_LOCUS22092</name>
</gene>
<protein>
    <submittedName>
        <fullName evidence="1">Hypp4180 protein</fullName>
    </submittedName>
</protein>
<sequence>MSAVYRDGGIVVKMRCEESTDNTDGRRRRREVSAECAAAVRPTAPSCSVCLLACLVPIMSRRKQALPFKLQRKYTFPFYTCLLSKT</sequence>
<reference evidence="1" key="1">
    <citation type="submission" date="2022-01" db="EMBL/GenBank/DDBJ databases">
        <authorList>
            <person name="Braso-Vives M."/>
        </authorList>
    </citation>
    <scope>NUCLEOTIDE SEQUENCE</scope>
</reference>
<evidence type="ECO:0000313" key="1">
    <source>
        <dbReference type="EMBL" id="CAH1269446.1"/>
    </source>
</evidence>
<name>A0A8K0AAV1_BRALA</name>